<organism evidence="1 2">
    <name type="scientific">Heyndrickxia shackletonii</name>
    <dbReference type="NCBI Taxonomy" id="157838"/>
    <lineage>
        <taxon>Bacteria</taxon>
        <taxon>Bacillati</taxon>
        <taxon>Bacillota</taxon>
        <taxon>Bacilli</taxon>
        <taxon>Bacillales</taxon>
        <taxon>Bacillaceae</taxon>
        <taxon>Heyndrickxia</taxon>
    </lineage>
</organism>
<name>A0A0Q3TD60_9BACI</name>
<dbReference type="SUPFAM" id="SSF53335">
    <property type="entry name" value="S-adenosyl-L-methionine-dependent methyltransferases"/>
    <property type="match status" value="1"/>
</dbReference>
<gene>
    <name evidence="1" type="ORF">AN964_21655</name>
</gene>
<reference evidence="1 2" key="1">
    <citation type="submission" date="2015-09" db="EMBL/GenBank/DDBJ databases">
        <title>Genome sequencing project for genomic taxonomy and phylogenomics of Bacillus-like bacteria.</title>
        <authorList>
            <person name="Liu B."/>
            <person name="Wang J."/>
            <person name="Zhu Y."/>
            <person name="Liu G."/>
            <person name="Chen Q."/>
            <person name="Chen Z."/>
            <person name="Lan J."/>
            <person name="Che J."/>
            <person name="Ge C."/>
            <person name="Shi H."/>
            <person name="Pan Z."/>
            <person name="Liu X."/>
        </authorList>
    </citation>
    <scope>NUCLEOTIDE SEQUENCE [LARGE SCALE GENOMIC DNA]</scope>
    <source>
        <strain evidence="1 2">LMG 18435</strain>
    </source>
</reference>
<dbReference type="RefSeq" id="WP_235950793.1">
    <property type="nucleotide sequence ID" value="NZ_JAAIWL010000044.1"/>
</dbReference>
<evidence type="ECO:0000313" key="2">
    <source>
        <dbReference type="Proteomes" id="UP000051888"/>
    </source>
</evidence>
<comment type="caution">
    <text evidence="1">The sequence shown here is derived from an EMBL/GenBank/DDBJ whole genome shotgun (WGS) entry which is preliminary data.</text>
</comment>
<dbReference type="PATRIC" id="fig|157838.3.peg.4764"/>
<dbReference type="Proteomes" id="UP000051888">
    <property type="component" value="Unassembled WGS sequence"/>
</dbReference>
<dbReference type="GO" id="GO:0032259">
    <property type="term" value="P:methylation"/>
    <property type="evidence" value="ECO:0007669"/>
    <property type="project" value="UniProtKB-KW"/>
</dbReference>
<dbReference type="GO" id="GO:0008168">
    <property type="term" value="F:methyltransferase activity"/>
    <property type="evidence" value="ECO:0007669"/>
    <property type="project" value="UniProtKB-KW"/>
</dbReference>
<keyword evidence="1" id="KW-0489">Methyltransferase</keyword>
<keyword evidence="2" id="KW-1185">Reference proteome</keyword>
<dbReference type="EMBL" id="LJJC01000006">
    <property type="protein sequence ID" value="KQL51553.1"/>
    <property type="molecule type" value="Genomic_DNA"/>
</dbReference>
<proteinExistence type="predicted"/>
<accession>A0A0Q3TD60</accession>
<protein>
    <submittedName>
        <fullName evidence="1">Methyltransferase type 11</fullName>
    </submittedName>
</protein>
<keyword evidence="1" id="KW-0808">Transferase</keyword>
<dbReference type="AlphaFoldDB" id="A0A0Q3TD60"/>
<evidence type="ECO:0000313" key="1">
    <source>
        <dbReference type="EMBL" id="KQL51553.1"/>
    </source>
</evidence>
<dbReference type="InterPro" id="IPR029063">
    <property type="entry name" value="SAM-dependent_MTases_sf"/>
</dbReference>
<dbReference type="STRING" id="157838.AN964_21655"/>
<sequence>MFTLDDFKKTVEQQLIHNHDKSLFYELANGKMVINPSRETIQLIVQKAQEISKFIEDTKVVGTYQQLLQFIADQSMNLFVEVNQYLDFNSENYDRLQNIYKDLFESICVLGDQKEITQIELDHLFSNHYKKLQAFLLESNGAEILKKYKESPVLFKVECAEYTPEFQLKLLKINLDTIKQPVLDIGCGPQAHLVHFLRKNGIQAFGMDRNVNPCDHLLKMNWLECAFKSNNWGTVISHMAFSNHFTHHHLKVDGNFESYAHKYMEILHSLKLGGSFIYAPGLPFIEELLIESNKSFAVDANDYSTNVIRLS</sequence>